<name>A0A9X0A1P6_9CNID</name>
<sequence>MVNQGTYLPVKTNPRSSSHTADNQEYLHVPPVPITRPQFEIGDIVWAQARGLPSWPGKVVDPSEVGKGTPDVGKRWVMWFGDHTFSQVEVDRLKTLSDGLRTLDDKARKKKYKAKKARIGLEQAISEALEALDMRERLRGRQAVRSKAKKKRIR</sequence>
<dbReference type="PANTHER" id="PTHR16112:SF16">
    <property type="entry name" value="SIX-BANDED, ISOFORM H"/>
    <property type="match status" value="1"/>
</dbReference>
<dbReference type="AlphaFoldDB" id="A0A9X0A1P6"/>
<dbReference type="Proteomes" id="UP001163046">
    <property type="component" value="Unassembled WGS sequence"/>
</dbReference>
<dbReference type="Gene3D" id="2.30.30.140">
    <property type="match status" value="1"/>
</dbReference>
<feature type="compositionally biased region" description="Polar residues" evidence="1">
    <location>
        <begin position="13"/>
        <end position="23"/>
    </location>
</feature>
<dbReference type="PANTHER" id="PTHR16112">
    <property type="entry name" value="METHYL-CPG BINDING PROTEIN, DROSOPHILA"/>
    <property type="match status" value="1"/>
</dbReference>
<dbReference type="Pfam" id="PF00855">
    <property type="entry name" value="PWWP"/>
    <property type="match status" value="1"/>
</dbReference>
<evidence type="ECO:0000259" key="2">
    <source>
        <dbReference type="PROSITE" id="PS50812"/>
    </source>
</evidence>
<feature type="domain" description="PWWP" evidence="2">
    <location>
        <begin position="41"/>
        <end position="99"/>
    </location>
</feature>
<reference evidence="3" key="1">
    <citation type="submission" date="2023-01" db="EMBL/GenBank/DDBJ databases">
        <title>Genome assembly of the deep-sea coral Lophelia pertusa.</title>
        <authorList>
            <person name="Herrera S."/>
            <person name="Cordes E."/>
        </authorList>
    </citation>
    <scope>NUCLEOTIDE SEQUENCE</scope>
    <source>
        <strain evidence="3">USNM1676648</strain>
        <tissue evidence="3">Polyp</tissue>
    </source>
</reference>
<evidence type="ECO:0000256" key="1">
    <source>
        <dbReference type="SAM" id="MobiDB-lite"/>
    </source>
</evidence>
<gene>
    <name evidence="3" type="ORF">OS493_016136</name>
</gene>
<dbReference type="GO" id="GO:0003682">
    <property type="term" value="F:chromatin binding"/>
    <property type="evidence" value="ECO:0007669"/>
    <property type="project" value="TreeGrafter"/>
</dbReference>
<proteinExistence type="predicted"/>
<dbReference type="OrthoDB" id="641149at2759"/>
<dbReference type="GO" id="GO:0005634">
    <property type="term" value="C:nucleus"/>
    <property type="evidence" value="ECO:0007669"/>
    <property type="project" value="TreeGrafter"/>
</dbReference>
<organism evidence="3 4">
    <name type="scientific">Desmophyllum pertusum</name>
    <dbReference type="NCBI Taxonomy" id="174260"/>
    <lineage>
        <taxon>Eukaryota</taxon>
        <taxon>Metazoa</taxon>
        <taxon>Cnidaria</taxon>
        <taxon>Anthozoa</taxon>
        <taxon>Hexacorallia</taxon>
        <taxon>Scleractinia</taxon>
        <taxon>Caryophylliina</taxon>
        <taxon>Caryophylliidae</taxon>
        <taxon>Desmophyllum</taxon>
    </lineage>
</organism>
<dbReference type="InterPro" id="IPR000313">
    <property type="entry name" value="PWWP_dom"/>
</dbReference>
<comment type="caution">
    <text evidence="3">The sequence shown here is derived from an EMBL/GenBank/DDBJ whole genome shotgun (WGS) entry which is preliminary data.</text>
</comment>
<dbReference type="SUPFAM" id="SSF63748">
    <property type="entry name" value="Tudor/PWWP/MBT"/>
    <property type="match status" value="1"/>
</dbReference>
<dbReference type="GO" id="GO:0010369">
    <property type="term" value="C:chromocenter"/>
    <property type="evidence" value="ECO:0007669"/>
    <property type="project" value="TreeGrafter"/>
</dbReference>
<dbReference type="EMBL" id="MU825404">
    <property type="protein sequence ID" value="KAJ7391846.1"/>
    <property type="molecule type" value="Genomic_DNA"/>
</dbReference>
<protein>
    <recommendedName>
        <fullName evidence="2">PWWP domain-containing protein</fullName>
    </recommendedName>
</protein>
<feature type="region of interest" description="Disordered" evidence="1">
    <location>
        <begin position="1"/>
        <end position="24"/>
    </location>
</feature>
<evidence type="ECO:0000313" key="3">
    <source>
        <dbReference type="EMBL" id="KAJ7391846.1"/>
    </source>
</evidence>
<evidence type="ECO:0000313" key="4">
    <source>
        <dbReference type="Proteomes" id="UP001163046"/>
    </source>
</evidence>
<keyword evidence="4" id="KW-1185">Reference proteome</keyword>
<dbReference type="PROSITE" id="PS50812">
    <property type="entry name" value="PWWP"/>
    <property type="match status" value="1"/>
</dbReference>
<accession>A0A9X0A1P6</accession>
<dbReference type="SMART" id="SM00293">
    <property type="entry name" value="PWWP"/>
    <property type="match status" value="1"/>
</dbReference>